<dbReference type="VEuPathDB" id="TriTrypDB:TM35_000101060"/>
<evidence type="ECO:0000259" key="1">
    <source>
        <dbReference type="PROSITE" id="PS51823"/>
    </source>
</evidence>
<dbReference type="GeneID" id="39984377"/>
<dbReference type="Pfam" id="PF12807">
    <property type="entry name" value="eIF3_p135"/>
    <property type="match status" value="1"/>
</dbReference>
<dbReference type="InterPro" id="IPR033646">
    <property type="entry name" value="CLU-central"/>
</dbReference>
<keyword evidence="3" id="KW-1185">Reference proteome</keyword>
<dbReference type="OrthoDB" id="240311at2759"/>
<evidence type="ECO:0000313" key="2">
    <source>
        <dbReference type="EMBL" id="ORC89838.1"/>
    </source>
</evidence>
<dbReference type="PANTHER" id="PTHR12601:SF6">
    <property type="entry name" value="CLUSTERED MITOCHONDRIA PROTEIN HOMOLOG"/>
    <property type="match status" value="1"/>
</dbReference>
<dbReference type="InterPro" id="IPR027523">
    <property type="entry name" value="CLU_prot"/>
</dbReference>
<dbReference type="Proteomes" id="UP000192257">
    <property type="component" value="Unassembled WGS sequence"/>
</dbReference>
<name>A0A1X0NZ67_9TRYP</name>
<feature type="domain" description="Clu" evidence="1">
    <location>
        <begin position="1"/>
        <end position="244"/>
    </location>
</feature>
<protein>
    <recommendedName>
        <fullName evidence="1">Clu domain-containing protein</fullName>
    </recommendedName>
</protein>
<gene>
    <name evidence="2" type="ORF">TM35_000101060</name>
</gene>
<reference evidence="2 3" key="1">
    <citation type="submission" date="2017-03" db="EMBL/GenBank/DDBJ databases">
        <title>An alternative strategy for trypanosome survival in the mammalian bloodstream revealed through genome and transcriptome analysis of the ubiquitous bovine parasite Trypanosoma (Megatrypanum) theileri.</title>
        <authorList>
            <person name="Kelly S."/>
            <person name="Ivens A."/>
            <person name="Mott A."/>
            <person name="O'Neill E."/>
            <person name="Emms D."/>
            <person name="Macleod O."/>
            <person name="Voorheis P."/>
            <person name="Matthews J."/>
            <person name="Matthews K."/>
            <person name="Carrington M."/>
        </authorList>
    </citation>
    <scope>NUCLEOTIDE SEQUENCE [LARGE SCALE GENOMIC DNA]</scope>
    <source>
        <strain evidence="2">Edinburgh</strain>
    </source>
</reference>
<dbReference type="PROSITE" id="PS51823">
    <property type="entry name" value="CLU"/>
    <property type="match status" value="1"/>
</dbReference>
<sequence length="704" mass="80406">MDRPFLSACAEFYPSYRNWNAEFQLAWEMEDNTVSQAESRLEALRRVEREFVADAVRTVKQIVTLDDDGPREMPKFLQCYRVDNIFFRVLPDSRSGRNYVASLRGVLQSRTRLLTVPLSCMLFYRGMPVLAQALVPMPRLPTQLYGADCANNHEVEAEILHMADALNIVLPNVVNCEVYEGLDGRWYCTLTNATTFPLGEVPHVSCPLKRQEMLACCAYVTSGPRDVLAVLHSPIFLNAVTQLKKFSTTDIQVELCRTLHTHGVNLCYLKEVLRAFLEFQQTDKETLRVVESSIIVEMFARTMKQEFYLRIQSNRTAYDDEILQNEITRRIAYGLDEAQFKQMFLPVLMRKYYVSHGEKDIIALCETVRSTRRHEIISRLSLLLGACSRPEGTSSKDKIVWVPKICSSVIPLLLEPKRIMDLAAYYDSTKTTAGHMYAFCLPLQAKVAYWGGNVEKSLEYTRLIVAGEKYRHDHLNLPYLYALRDMCELLFGGVSIEHIEEGHKHLDILLQGFKKLSGPLTLLRRYIECACWMLGSSDIVDMRIEALGCFRTAGKLMPSGLRSDHGAWLYIRPFLGELRCKQAMSPQVKVDIVDIARDAKELASIVTPSDFFVEYLWELGMELRCDAHYEEATKTLLKALRMCKKVPRSQLDVNALTQDIIGTYHAWDPVKYGAYCDTLLATLPDASSRNTSHPSDPRRDSSER</sequence>
<evidence type="ECO:0000313" key="3">
    <source>
        <dbReference type="Proteomes" id="UP000192257"/>
    </source>
</evidence>
<dbReference type="GO" id="GO:0005737">
    <property type="term" value="C:cytoplasm"/>
    <property type="evidence" value="ECO:0007669"/>
    <property type="project" value="TreeGrafter"/>
</dbReference>
<accession>A0A1X0NZ67</accession>
<comment type="caution">
    <text evidence="2">The sequence shown here is derived from an EMBL/GenBank/DDBJ whole genome shotgun (WGS) entry which is preliminary data.</text>
</comment>
<dbReference type="RefSeq" id="XP_028883904.1">
    <property type="nucleotide sequence ID" value="XM_029024597.1"/>
</dbReference>
<dbReference type="EMBL" id="NBCO01000010">
    <property type="protein sequence ID" value="ORC89838.1"/>
    <property type="molecule type" value="Genomic_DNA"/>
</dbReference>
<dbReference type="AlphaFoldDB" id="A0A1X0NZ67"/>
<organism evidence="2 3">
    <name type="scientific">Trypanosoma theileri</name>
    <dbReference type="NCBI Taxonomy" id="67003"/>
    <lineage>
        <taxon>Eukaryota</taxon>
        <taxon>Discoba</taxon>
        <taxon>Euglenozoa</taxon>
        <taxon>Kinetoplastea</taxon>
        <taxon>Metakinetoplastina</taxon>
        <taxon>Trypanosomatida</taxon>
        <taxon>Trypanosomatidae</taxon>
        <taxon>Trypanosoma</taxon>
    </lineage>
</organism>
<dbReference type="InterPro" id="IPR025697">
    <property type="entry name" value="CLU_dom"/>
</dbReference>
<dbReference type="Pfam" id="PF13236">
    <property type="entry name" value="CLU"/>
    <property type="match status" value="1"/>
</dbReference>
<proteinExistence type="predicted"/>
<dbReference type="PANTHER" id="PTHR12601">
    <property type="entry name" value="EUKARYOTIC TRANSLATION INITIATION FACTOR 3 SUBUNIT EIF-3"/>
    <property type="match status" value="1"/>
</dbReference>